<name>A0ABV7VV56_9GAMM</name>
<feature type="signal peptide" evidence="2">
    <location>
        <begin position="1"/>
        <end position="19"/>
    </location>
</feature>
<dbReference type="RefSeq" id="WP_376867825.1">
    <property type="nucleotide sequence ID" value="NZ_JBHRYB010000015.1"/>
</dbReference>
<reference evidence="4" key="1">
    <citation type="journal article" date="2019" name="Int. J. Syst. Evol. Microbiol.">
        <title>The Global Catalogue of Microorganisms (GCM) 10K type strain sequencing project: providing services to taxonomists for standard genome sequencing and annotation.</title>
        <authorList>
            <consortium name="The Broad Institute Genomics Platform"/>
            <consortium name="The Broad Institute Genome Sequencing Center for Infectious Disease"/>
            <person name="Wu L."/>
            <person name="Ma J."/>
        </authorList>
    </citation>
    <scope>NUCLEOTIDE SEQUENCE [LARGE SCALE GENOMIC DNA]</scope>
    <source>
        <strain evidence="4">KCTC 42424</strain>
    </source>
</reference>
<feature type="region of interest" description="Disordered" evidence="1">
    <location>
        <begin position="25"/>
        <end position="47"/>
    </location>
</feature>
<comment type="caution">
    <text evidence="3">The sequence shown here is derived from an EMBL/GenBank/DDBJ whole genome shotgun (WGS) entry which is preliminary data.</text>
</comment>
<proteinExistence type="predicted"/>
<keyword evidence="4" id="KW-1185">Reference proteome</keyword>
<feature type="chain" id="PRO_5046320175" evidence="2">
    <location>
        <begin position="20"/>
        <end position="518"/>
    </location>
</feature>
<dbReference type="PROSITE" id="PS51257">
    <property type="entry name" value="PROKAR_LIPOPROTEIN"/>
    <property type="match status" value="1"/>
</dbReference>
<keyword evidence="2" id="KW-0732">Signal</keyword>
<evidence type="ECO:0000313" key="4">
    <source>
        <dbReference type="Proteomes" id="UP001595722"/>
    </source>
</evidence>
<feature type="region of interest" description="Disordered" evidence="1">
    <location>
        <begin position="487"/>
        <end position="518"/>
    </location>
</feature>
<protein>
    <submittedName>
        <fullName evidence="3">Uncharacterized protein</fullName>
    </submittedName>
</protein>
<dbReference type="EMBL" id="JBHRYB010000015">
    <property type="protein sequence ID" value="MFC3681425.1"/>
    <property type="molecule type" value="Genomic_DNA"/>
</dbReference>
<accession>A0ABV7VV56</accession>
<organism evidence="3 4">
    <name type="scientific">Bacterioplanoides pacificum</name>
    <dbReference type="NCBI Taxonomy" id="1171596"/>
    <lineage>
        <taxon>Bacteria</taxon>
        <taxon>Pseudomonadati</taxon>
        <taxon>Pseudomonadota</taxon>
        <taxon>Gammaproteobacteria</taxon>
        <taxon>Oceanospirillales</taxon>
        <taxon>Oceanospirillaceae</taxon>
        <taxon>Bacterioplanoides</taxon>
    </lineage>
</organism>
<evidence type="ECO:0000256" key="1">
    <source>
        <dbReference type="SAM" id="MobiDB-lite"/>
    </source>
</evidence>
<gene>
    <name evidence="3" type="ORF">ACFOMG_15075</name>
</gene>
<sequence length="518" mass="55860">MELKQLTLAIMAASTLTLAGCGSDSDSANAGQQNGDNQTSARQWSTPVALTDGSNYNSLEMFDGAGNKPMMVTQKLSTLYSREFDGSNWSDETQISPIDPNQQLNWDINSNGKAIMALSTQPVNTSNNFKECALTYLRYDGTRWDSDSVTTRLLGNTNANYFCTDIEDLNVALAGDDSLLMTWRRRDLDNSYYQFCGSNNQCATAPEAQANPIGVRFTRGIGLGHDGKGHVLKLNLPATGHISVSIAGFDTAPGKGLGSSTLASSTSTSSRAASMAVNDASHGLVAFGEGSSTLQARFHNGSSLSPAVTLADDLPEHGDPILQTYLSDGSDYGLTLWRELDNTTETGKTRLRSNISSASVFKASSTQHQPEGEFTHDRFSGDINDNGKAVIAWFGYSLDANNDRGPATLYSRIYDGNRWLDVEVIDNSIDTNDLSTLKIGVYIDNSDDVTLVYTAKKTDQDILTEPAAKLFYSRFSTSNSHIAAARLQNNSDKQGASKEEAEQIKAELEGAGAEVEVK</sequence>
<feature type="compositionally biased region" description="Low complexity" evidence="1">
    <location>
        <begin position="509"/>
        <end position="518"/>
    </location>
</feature>
<evidence type="ECO:0000256" key="2">
    <source>
        <dbReference type="SAM" id="SignalP"/>
    </source>
</evidence>
<dbReference type="Proteomes" id="UP001595722">
    <property type="component" value="Unassembled WGS sequence"/>
</dbReference>
<evidence type="ECO:0000313" key="3">
    <source>
        <dbReference type="EMBL" id="MFC3681425.1"/>
    </source>
</evidence>
<feature type="compositionally biased region" description="Basic and acidic residues" evidence="1">
    <location>
        <begin position="495"/>
        <end position="508"/>
    </location>
</feature>